<keyword evidence="3 9" id="KW-0547">Nucleotide-binding</keyword>
<dbReference type="SUPFAM" id="SSF48334">
    <property type="entry name" value="DNA repair protein MutS, domain III"/>
    <property type="match status" value="1"/>
</dbReference>
<dbReference type="PATRIC" id="fig|1128398.3.peg.1552"/>
<dbReference type="InterPro" id="IPR007695">
    <property type="entry name" value="DNA_mismatch_repair_MutS-lik_N"/>
</dbReference>
<dbReference type="STRING" id="1128398.Curi_c15170"/>
<accession>K0B1G9</accession>
<reference evidence="13 14" key="1">
    <citation type="journal article" date="2012" name="PLoS ONE">
        <title>The purine-utilizing bacterium Clostridium acidurici 9a: a genome-guided metabolic reconsideration.</title>
        <authorList>
            <person name="Hartwich K."/>
            <person name="Poehlein A."/>
            <person name="Daniel R."/>
        </authorList>
    </citation>
    <scope>NUCLEOTIDE SEQUENCE [LARGE SCALE GENOMIC DNA]</scope>
    <source>
        <strain evidence="14">ATCC 7906 / DSM 604 / BCRC 14475 / CIP 104303 / KCTC 5404 / NCIMB 10678 / 9a</strain>
    </source>
</reference>
<keyword evidence="6 9" id="KW-0238">DNA-binding</keyword>
<dbReference type="Proteomes" id="UP000006094">
    <property type="component" value="Chromosome"/>
</dbReference>
<keyword evidence="4 9" id="KW-0227">DNA damage</keyword>
<dbReference type="SMART" id="SM00533">
    <property type="entry name" value="MUTSd"/>
    <property type="match status" value="1"/>
</dbReference>
<dbReference type="InterPro" id="IPR005748">
    <property type="entry name" value="DNA_mismatch_repair_MutS"/>
</dbReference>
<dbReference type="InterPro" id="IPR027417">
    <property type="entry name" value="P-loop_NTPase"/>
</dbReference>
<feature type="coiled-coil region" evidence="11">
    <location>
        <begin position="849"/>
        <end position="876"/>
    </location>
</feature>
<dbReference type="eggNOG" id="COG0249">
    <property type="taxonomic scope" value="Bacteria"/>
</dbReference>
<evidence type="ECO:0000256" key="5">
    <source>
        <dbReference type="ARBA" id="ARBA00022840"/>
    </source>
</evidence>
<evidence type="ECO:0000256" key="3">
    <source>
        <dbReference type="ARBA" id="ARBA00022741"/>
    </source>
</evidence>
<dbReference type="FunFam" id="3.40.1170.10:FF:000001">
    <property type="entry name" value="DNA mismatch repair protein MutS"/>
    <property type="match status" value="1"/>
</dbReference>
<dbReference type="SUPFAM" id="SSF52540">
    <property type="entry name" value="P-loop containing nucleoside triphosphate hydrolases"/>
    <property type="match status" value="1"/>
</dbReference>
<dbReference type="FunFam" id="3.40.50.300:FF:001579">
    <property type="entry name" value="DNA mismatch repair protein MutS"/>
    <property type="match status" value="1"/>
</dbReference>
<dbReference type="HOGENOM" id="CLU_002472_3_0_9"/>
<dbReference type="InterPro" id="IPR016151">
    <property type="entry name" value="DNA_mismatch_repair_MutS_N"/>
</dbReference>
<dbReference type="KEGG" id="cad:Curi_c15170"/>
<comment type="function">
    <text evidence="8 9">This protein is involved in the repair of mismatches in DNA. It is possible that it carries out the mismatch recognition step. This protein has a weak ATPase activity.</text>
</comment>
<dbReference type="Gene3D" id="3.40.50.300">
    <property type="entry name" value="P-loop containing nucleotide triphosphate hydrolases"/>
    <property type="match status" value="1"/>
</dbReference>
<dbReference type="GO" id="GO:0005829">
    <property type="term" value="C:cytosol"/>
    <property type="evidence" value="ECO:0007669"/>
    <property type="project" value="TreeGrafter"/>
</dbReference>
<dbReference type="Gene3D" id="3.40.1170.10">
    <property type="entry name" value="DNA repair protein MutS, domain I"/>
    <property type="match status" value="1"/>
</dbReference>
<dbReference type="InterPro" id="IPR036187">
    <property type="entry name" value="DNA_mismatch_repair_MutS_sf"/>
</dbReference>
<dbReference type="GO" id="GO:0140664">
    <property type="term" value="F:ATP-dependent DNA damage sensor activity"/>
    <property type="evidence" value="ECO:0007669"/>
    <property type="project" value="InterPro"/>
</dbReference>
<evidence type="ECO:0000256" key="2">
    <source>
        <dbReference type="ARBA" id="ARBA00021982"/>
    </source>
</evidence>
<keyword evidence="7 9" id="KW-0234">DNA repair</keyword>
<dbReference type="EMBL" id="CP003326">
    <property type="protein sequence ID" value="AFS78526.1"/>
    <property type="molecule type" value="Genomic_DNA"/>
</dbReference>
<dbReference type="SMART" id="SM00534">
    <property type="entry name" value="MUTSac"/>
    <property type="match status" value="1"/>
</dbReference>
<dbReference type="SUPFAM" id="SSF55271">
    <property type="entry name" value="DNA repair protein MutS, domain I"/>
    <property type="match status" value="1"/>
</dbReference>
<organism evidence="13 14">
    <name type="scientific">Gottschalkia acidurici (strain ATCC 7906 / DSM 604 / BCRC 14475 / CIP 104303 / KCTC 5404 / NCIMB 10678 / 9a)</name>
    <name type="common">Clostridium acidurici</name>
    <dbReference type="NCBI Taxonomy" id="1128398"/>
    <lineage>
        <taxon>Bacteria</taxon>
        <taxon>Bacillati</taxon>
        <taxon>Bacillota</taxon>
        <taxon>Tissierellia</taxon>
        <taxon>Tissierellales</taxon>
        <taxon>Gottschalkiaceae</taxon>
        <taxon>Gottschalkia</taxon>
    </lineage>
</organism>
<dbReference type="Pfam" id="PF00488">
    <property type="entry name" value="MutS_V"/>
    <property type="match status" value="1"/>
</dbReference>
<evidence type="ECO:0000256" key="8">
    <source>
        <dbReference type="ARBA" id="ARBA00024647"/>
    </source>
</evidence>
<dbReference type="Gene3D" id="1.10.1420.10">
    <property type="match status" value="2"/>
</dbReference>
<dbReference type="InterPro" id="IPR045076">
    <property type="entry name" value="MutS"/>
</dbReference>
<dbReference type="PANTHER" id="PTHR11361">
    <property type="entry name" value="DNA MISMATCH REPAIR PROTEIN MUTS FAMILY MEMBER"/>
    <property type="match status" value="1"/>
</dbReference>
<dbReference type="GO" id="GO:0005524">
    <property type="term" value="F:ATP binding"/>
    <property type="evidence" value="ECO:0007669"/>
    <property type="project" value="UniProtKB-UniRule"/>
</dbReference>
<proteinExistence type="inferred from homology"/>
<dbReference type="Pfam" id="PF01624">
    <property type="entry name" value="MutS_I"/>
    <property type="match status" value="1"/>
</dbReference>
<dbReference type="Pfam" id="PF05190">
    <property type="entry name" value="MutS_IV"/>
    <property type="match status" value="1"/>
</dbReference>
<evidence type="ECO:0000256" key="11">
    <source>
        <dbReference type="SAM" id="Coils"/>
    </source>
</evidence>
<evidence type="ECO:0000313" key="14">
    <source>
        <dbReference type="Proteomes" id="UP000006094"/>
    </source>
</evidence>
<dbReference type="SUPFAM" id="SSF53150">
    <property type="entry name" value="DNA repair protein MutS, domain II"/>
    <property type="match status" value="1"/>
</dbReference>
<keyword evidence="5 9" id="KW-0067">ATP-binding</keyword>
<dbReference type="NCBIfam" id="TIGR01070">
    <property type="entry name" value="mutS1"/>
    <property type="match status" value="1"/>
</dbReference>
<dbReference type="HAMAP" id="MF_00096">
    <property type="entry name" value="MutS"/>
    <property type="match status" value="1"/>
</dbReference>
<name>K0B1G9_GOTA9</name>
<evidence type="ECO:0000256" key="4">
    <source>
        <dbReference type="ARBA" id="ARBA00022763"/>
    </source>
</evidence>
<dbReference type="OrthoDB" id="9802448at2"/>
<feature type="domain" description="DNA mismatch repair proteins mutS family" evidence="12">
    <location>
        <begin position="701"/>
        <end position="717"/>
    </location>
</feature>
<dbReference type="Pfam" id="PF05192">
    <property type="entry name" value="MutS_III"/>
    <property type="match status" value="1"/>
</dbReference>
<evidence type="ECO:0000313" key="13">
    <source>
        <dbReference type="EMBL" id="AFS78526.1"/>
    </source>
</evidence>
<dbReference type="Pfam" id="PF05188">
    <property type="entry name" value="MutS_II"/>
    <property type="match status" value="1"/>
</dbReference>
<dbReference type="PIRSF" id="PIRSF037677">
    <property type="entry name" value="DNA_mis_repair_Msh6"/>
    <property type="match status" value="1"/>
</dbReference>
<sequence length="900" mass="102535">MAKLTPMMKQYFEIKEKYTDCILFFRLGDFYEMFFDDALIASRELEITLTGREWGQEEKAPMCGVPFHSADSYIATLVDKGYKVAICEQVEDPSEAVGIVERDVVRVVTPGTIIDTKALDEKTNNYLCCIYFDSNDSCAGISYVDISTGELYTTQIASKKDTLVNSIIDELAKIRPTELIVNNLLINENMIIDTIRKKFSIFINPYHDWAFENPLAIDNIKRQFSTMSLNGLGLADKSYSIISTGALLEYLNETQKTSLKHINNINIYSLESYMILDINTRRNLELTETIRGKSKKGSLLSVLDRTSTSMGARLLKKWIEEPLIDKEKIEYRLDIVEYFTENIILMNDIKEILKNVYDIERLMGRIVYGNCNGRDLISLKSSISKVPELKSILETCDSKELIKLGREVDCLDDIHELIDLAIVEEPPIAIKEGNLIKPEYDEELSLLKEASIKGKEWLSKLEEKEKNNTGIKNLKIGFNRVFGYFIEVSKSNVKLVPDYFIRKQTLANAERYITDELKEMEEKILGSEEKMVELEYNIFLNIRDKIRANVIRIQNTSKIISEIDVMNSLSYSAYENDYKRPTINSNGVIDIRNGRHPVVEKVLSNESFVPNDTLLDCDDNRLSIITGPNMAGKSTYMRQVALITLMTQLGSFVPADEANISIVDRIFTRIGASDDLSQGQSTFMVEMSEVANILNNGTKNSLIILDEIGRGTSTYDGLSIAWAVSEYISDKSKMGSKTLFATHYHELTELEDKLSGVKNYKILVQENENDDIIFLRKIVRGGADRSYGIEVAKLAGVREDVVKRAYEILQSLEENDINRSKSSHQSFNEMTKVNRTIEKDSNIEVPLELIAINNKLEDENNKKEEFIKKIKSLDIMKISPLDAINILYKLWEDSNKLSND</sequence>
<dbReference type="AlphaFoldDB" id="K0B1G9"/>
<evidence type="ECO:0000256" key="9">
    <source>
        <dbReference type="HAMAP-Rule" id="MF_00096"/>
    </source>
</evidence>
<dbReference type="InterPro" id="IPR007861">
    <property type="entry name" value="DNA_mismatch_repair_MutS_clamp"/>
</dbReference>
<dbReference type="GO" id="GO:0006298">
    <property type="term" value="P:mismatch repair"/>
    <property type="evidence" value="ECO:0007669"/>
    <property type="project" value="UniProtKB-UniRule"/>
</dbReference>
<dbReference type="InterPro" id="IPR007860">
    <property type="entry name" value="DNA_mmatch_repair_MutS_con_dom"/>
</dbReference>
<dbReference type="RefSeq" id="WP_014967662.1">
    <property type="nucleotide sequence ID" value="NC_018664.1"/>
</dbReference>
<dbReference type="CDD" id="cd03284">
    <property type="entry name" value="ABC_MutS1"/>
    <property type="match status" value="1"/>
</dbReference>
<dbReference type="InterPro" id="IPR036678">
    <property type="entry name" value="MutS_con_dom_sf"/>
</dbReference>
<evidence type="ECO:0000256" key="7">
    <source>
        <dbReference type="ARBA" id="ARBA00023204"/>
    </source>
</evidence>
<evidence type="ECO:0000259" key="12">
    <source>
        <dbReference type="PROSITE" id="PS00486"/>
    </source>
</evidence>
<keyword evidence="11" id="KW-0175">Coiled coil</keyword>
<evidence type="ECO:0000256" key="10">
    <source>
        <dbReference type="RuleBase" id="RU003756"/>
    </source>
</evidence>
<protein>
    <recommendedName>
        <fullName evidence="2 9">DNA mismatch repair protein MutS</fullName>
    </recommendedName>
</protein>
<keyword evidence="14" id="KW-1185">Reference proteome</keyword>
<dbReference type="NCBIfam" id="NF003810">
    <property type="entry name" value="PRK05399.1"/>
    <property type="match status" value="1"/>
</dbReference>
<comment type="similarity">
    <text evidence="1 9 10">Belongs to the DNA mismatch repair MutS family.</text>
</comment>
<dbReference type="InterPro" id="IPR007696">
    <property type="entry name" value="DNA_mismatch_repair_MutS_core"/>
</dbReference>
<feature type="binding site" evidence="9">
    <location>
        <begin position="627"/>
        <end position="634"/>
    </location>
    <ligand>
        <name>ATP</name>
        <dbReference type="ChEBI" id="CHEBI:30616"/>
    </ligand>
</feature>
<dbReference type="InterPro" id="IPR000432">
    <property type="entry name" value="DNA_mismatch_repair_MutS_C"/>
</dbReference>
<dbReference type="GO" id="GO:0003684">
    <property type="term" value="F:damaged DNA binding"/>
    <property type="evidence" value="ECO:0007669"/>
    <property type="project" value="UniProtKB-UniRule"/>
</dbReference>
<dbReference type="InterPro" id="IPR017261">
    <property type="entry name" value="DNA_mismatch_repair_MutS/MSH"/>
</dbReference>
<dbReference type="PANTHER" id="PTHR11361:SF34">
    <property type="entry name" value="DNA MISMATCH REPAIR PROTEIN MSH1, MITOCHONDRIAL"/>
    <property type="match status" value="1"/>
</dbReference>
<evidence type="ECO:0000256" key="1">
    <source>
        <dbReference type="ARBA" id="ARBA00006271"/>
    </source>
</evidence>
<dbReference type="Gene3D" id="3.30.420.110">
    <property type="entry name" value="MutS, connector domain"/>
    <property type="match status" value="1"/>
</dbReference>
<gene>
    <name evidence="13" type="primary">mutS3</name>
    <name evidence="9" type="synonym">mutS</name>
    <name evidence="13" type="ordered locus">Curi_c15170</name>
</gene>
<dbReference type="FunFam" id="1.10.1420.10:FF:000001">
    <property type="entry name" value="DNA mismatch repair protein MutS"/>
    <property type="match status" value="1"/>
</dbReference>
<dbReference type="GO" id="GO:0030983">
    <property type="term" value="F:mismatched DNA binding"/>
    <property type="evidence" value="ECO:0007669"/>
    <property type="project" value="InterPro"/>
</dbReference>
<dbReference type="PROSITE" id="PS00486">
    <property type="entry name" value="DNA_MISMATCH_REPAIR_2"/>
    <property type="match status" value="1"/>
</dbReference>
<evidence type="ECO:0000256" key="6">
    <source>
        <dbReference type="ARBA" id="ARBA00023125"/>
    </source>
</evidence>